<keyword evidence="2" id="KW-1133">Transmembrane helix</keyword>
<feature type="transmembrane region" description="Helical" evidence="2">
    <location>
        <begin position="67"/>
        <end position="90"/>
    </location>
</feature>
<dbReference type="Pfam" id="PF19853">
    <property type="entry name" value="DUF6328"/>
    <property type="match status" value="1"/>
</dbReference>
<feature type="transmembrane region" description="Helical" evidence="2">
    <location>
        <begin position="140"/>
        <end position="162"/>
    </location>
</feature>
<dbReference type="Proteomes" id="UP001595900">
    <property type="component" value="Unassembled WGS sequence"/>
</dbReference>
<proteinExistence type="predicted"/>
<dbReference type="InterPro" id="IPR046291">
    <property type="entry name" value="DUF6328"/>
</dbReference>
<keyword evidence="2" id="KW-0472">Membrane</keyword>
<gene>
    <name evidence="3" type="ORF">ACFOYW_15110</name>
</gene>
<evidence type="ECO:0000256" key="2">
    <source>
        <dbReference type="SAM" id="Phobius"/>
    </source>
</evidence>
<keyword evidence="2" id="KW-0812">Transmembrane</keyword>
<feature type="transmembrane region" description="Helical" evidence="2">
    <location>
        <begin position="110"/>
        <end position="134"/>
    </location>
</feature>
<organism evidence="3 4">
    <name type="scientific">Gryllotalpicola reticulitermitis</name>
    <dbReference type="NCBI Taxonomy" id="1184153"/>
    <lineage>
        <taxon>Bacteria</taxon>
        <taxon>Bacillati</taxon>
        <taxon>Actinomycetota</taxon>
        <taxon>Actinomycetes</taxon>
        <taxon>Micrococcales</taxon>
        <taxon>Microbacteriaceae</taxon>
        <taxon>Gryllotalpicola</taxon>
    </lineage>
</organism>
<keyword evidence="4" id="KW-1185">Reference proteome</keyword>
<dbReference type="RefSeq" id="WP_390230651.1">
    <property type="nucleotide sequence ID" value="NZ_JBHSCN010000006.1"/>
</dbReference>
<sequence>MSALMDDDSRPDSLNRPGESNAQRYDRNWQDILQELRVTQTGNQILTGFLLALAFQNRFTALDTLGIVIYLVLVGLACAATLLALAPVSLHRWLFQRHAKKEAVLIANRILRVTLIAVALLIVGVALFLFYFVLSLTAGIIAAALVALLIIGLWVMLPIDVLRREAAAGR</sequence>
<evidence type="ECO:0000256" key="1">
    <source>
        <dbReference type="SAM" id="MobiDB-lite"/>
    </source>
</evidence>
<protein>
    <submittedName>
        <fullName evidence="3">DUF6328 family protein</fullName>
    </submittedName>
</protein>
<comment type="caution">
    <text evidence="3">The sequence shown here is derived from an EMBL/GenBank/DDBJ whole genome shotgun (WGS) entry which is preliminary data.</text>
</comment>
<accession>A0ABV8Q8K9</accession>
<name>A0ABV8Q8K9_9MICO</name>
<reference evidence="4" key="1">
    <citation type="journal article" date="2019" name="Int. J. Syst. Evol. Microbiol.">
        <title>The Global Catalogue of Microorganisms (GCM) 10K type strain sequencing project: providing services to taxonomists for standard genome sequencing and annotation.</title>
        <authorList>
            <consortium name="The Broad Institute Genomics Platform"/>
            <consortium name="The Broad Institute Genome Sequencing Center for Infectious Disease"/>
            <person name="Wu L."/>
            <person name="Ma J."/>
        </authorList>
    </citation>
    <scope>NUCLEOTIDE SEQUENCE [LARGE SCALE GENOMIC DNA]</scope>
    <source>
        <strain evidence="4">CGMCC 1.10363</strain>
    </source>
</reference>
<evidence type="ECO:0000313" key="4">
    <source>
        <dbReference type="Proteomes" id="UP001595900"/>
    </source>
</evidence>
<evidence type="ECO:0000313" key="3">
    <source>
        <dbReference type="EMBL" id="MFC4244702.1"/>
    </source>
</evidence>
<feature type="region of interest" description="Disordered" evidence="1">
    <location>
        <begin position="1"/>
        <end position="22"/>
    </location>
</feature>
<dbReference type="EMBL" id="JBHSCN010000006">
    <property type="protein sequence ID" value="MFC4244702.1"/>
    <property type="molecule type" value="Genomic_DNA"/>
</dbReference>